<accession>A0A1H9AMG4</accession>
<dbReference type="PROSITE" id="PS51257">
    <property type="entry name" value="PROKAR_LIPOPROTEIN"/>
    <property type="match status" value="1"/>
</dbReference>
<reference evidence="1 2" key="1">
    <citation type="submission" date="2016-10" db="EMBL/GenBank/DDBJ databases">
        <authorList>
            <person name="de Groot N.N."/>
        </authorList>
    </citation>
    <scope>NUCLEOTIDE SEQUENCE [LARGE SCALE GENOMIC DNA]</scope>
    <source>
        <strain evidence="1 2">DSM 25927</strain>
    </source>
</reference>
<sequence length="121" mass="13140">MKHHALAYAALPLLAACSLFNPKPDAALVSQVHAALPLGMTLEKAEETLHQMNFDCERRHGAYTDEAGGNHEDQRFALCVQRPTKLVSFACDNRNQVVLVPDANQNLAVVAVSRGPYCAGQ</sequence>
<proteinExistence type="predicted"/>
<dbReference type="STRING" id="489703.SAMN04488038_101462"/>
<evidence type="ECO:0008006" key="3">
    <source>
        <dbReference type="Google" id="ProtNLM"/>
    </source>
</evidence>
<evidence type="ECO:0000313" key="1">
    <source>
        <dbReference type="EMBL" id="SEP77964.1"/>
    </source>
</evidence>
<dbReference type="EMBL" id="FOFS01000001">
    <property type="protein sequence ID" value="SEP77964.1"/>
    <property type="molecule type" value="Genomic_DNA"/>
</dbReference>
<name>A0A1H9AMG4_9GAMM</name>
<keyword evidence="2" id="KW-1185">Reference proteome</keyword>
<protein>
    <recommendedName>
        <fullName evidence="3">Lipoprotein</fullName>
    </recommendedName>
</protein>
<evidence type="ECO:0000313" key="2">
    <source>
        <dbReference type="Proteomes" id="UP000199233"/>
    </source>
</evidence>
<organism evidence="1 2">
    <name type="scientific">Solimonas aquatica</name>
    <dbReference type="NCBI Taxonomy" id="489703"/>
    <lineage>
        <taxon>Bacteria</taxon>
        <taxon>Pseudomonadati</taxon>
        <taxon>Pseudomonadota</taxon>
        <taxon>Gammaproteobacteria</taxon>
        <taxon>Nevskiales</taxon>
        <taxon>Nevskiaceae</taxon>
        <taxon>Solimonas</taxon>
    </lineage>
</organism>
<dbReference type="OrthoDB" id="7066529at2"/>
<dbReference type="Proteomes" id="UP000199233">
    <property type="component" value="Unassembled WGS sequence"/>
</dbReference>
<gene>
    <name evidence="1" type="ORF">SAMN04488038_101462</name>
</gene>
<dbReference type="RefSeq" id="WP_093281388.1">
    <property type="nucleotide sequence ID" value="NZ_FOFS01000001.1"/>
</dbReference>
<dbReference type="AlphaFoldDB" id="A0A1H9AMG4"/>